<dbReference type="EMBL" id="JAUJEB010000012">
    <property type="protein sequence ID" value="MDN5217020.1"/>
    <property type="molecule type" value="Genomic_DNA"/>
</dbReference>
<dbReference type="InterPro" id="IPR020904">
    <property type="entry name" value="Sc_DH/Rdtase_CS"/>
</dbReference>
<gene>
    <name evidence="4" type="ORF">QQ020_33425</name>
</gene>
<sequence>MNADLFDITDKVVVVTGGTGVLGHAIVRGLAQAGARVGILGRREAIACSRAEEIRASGGQALPLKANVLQINELELAYDRIIGEWGRVDVLINAAGGNMPGATIMPEQTFLDLSADDLSKVMELNQLGTILPSQVFVKGMIENNSGVVVNISSMAAQRPLTRVIGYAASKAAIDNFTRWLAVEMAQKFGEGIRVNAIAPGFFLTEQNKTLLMQENGEVTARGKSIISHTPMNRFGAAEELVGTVRWLISEASRFVTGVVVPVDGGFSAFSGV</sequence>
<keyword evidence="2" id="KW-0560">Oxidoreductase</keyword>
<comment type="similarity">
    <text evidence="1 3">Belongs to the short-chain dehydrogenases/reductases (SDR) family.</text>
</comment>
<reference evidence="4" key="1">
    <citation type="submission" date="2023-06" db="EMBL/GenBank/DDBJ databases">
        <title>Genomic of Agaribacillus aureum.</title>
        <authorList>
            <person name="Wang G."/>
        </authorList>
    </citation>
    <scope>NUCLEOTIDE SEQUENCE</scope>
    <source>
        <strain evidence="4">BMA12</strain>
    </source>
</reference>
<dbReference type="Gene3D" id="3.40.50.720">
    <property type="entry name" value="NAD(P)-binding Rossmann-like Domain"/>
    <property type="match status" value="1"/>
</dbReference>
<dbReference type="PROSITE" id="PS00061">
    <property type="entry name" value="ADH_SHORT"/>
    <property type="match status" value="1"/>
</dbReference>
<dbReference type="SUPFAM" id="SSF51735">
    <property type="entry name" value="NAD(P)-binding Rossmann-fold domains"/>
    <property type="match status" value="1"/>
</dbReference>
<organism evidence="4 5">
    <name type="scientific">Agaribacillus aureus</name>
    <dbReference type="NCBI Taxonomy" id="3051825"/>
    <lineage>
        <taxon>Bacteria</taxon>
        <taxon>Pseudomonadati</taxon>
        <taxon>Bacteroidota</taxon>
        <taxon>Cytophagia</taxon>
        <taxon>Cytophagales</taxon>
        <taxon>Splendidivirgaceae</taxon>
        <taxon>Agaribacillus</taxon>
    </lineage>
</organism>
<evidence type="ECO:0000256" key="1">
    <source>
        <dbReference type="ARBA" id="ARBA00006484"/>
    </source>
</evidence>
<dbReference type="PANTHER" id="PTHR42760:SF115">
    <property type="entry name" value="3-OXOACYL-[ACYL-CARRIER-PROTEIN] REDUCTASE FABG"/>
    <property type="match status" value="1"/>
</dbReference>
<protein>
    <submittedName>
        <fullName evidence="4">SDR family oxidoreductase</fullName>
    </submittedName>
</protein>
<name>A0ABT8LGT0_9BACT</name>
<dbReference type="PANTHER" id="PTHR42760">
    <property type="entry name" value="SHORT-CHAIN DEHYDROGENASES/REDUCTASES FAMILY MEMBER"/>
    <property type="match status" value="1"/>
</dbReference>
<accession>A0ABT8LGT0</accession>
<keyword evidence="5" id="KW-1185">Reference proteome</keyword>
<evidence type="ECO:0000313" key="4">
    <source>
        <dbReference type="EMBL" id="MDN5217020.1"/>
    </source>
</evidence>
<dbReference type="Proteomes" id="UP001172083">
    <property type="component" value="Unassembled WGS sequence"/>
</dbReference>
<dbReference type="PRINTS" id="PR00081">
    <property type="entry name" value="GDHRDH"/>
</dbReference>
<evidence type="ECO:0000256" key="3">
    <source>
        <dbReference type="RuleBase" id="RU000363"/>
    </source>
</evidence>
<dbReference type="Pfam" id="PF00106">
    <property type="entry name" value="adh_short"/>
    <property type="match status" value="1"/>
</dbReference>
<dbReference type="InterPro" id="IPR002347">
    <property type="entry name" value="SDR_fam"/>
</dbReference>
<dbReference type="InterPro" id="IPR036291">
    <property type="entry name" value="NAD(P)-bd_dom_sf"/>
</dbReference>
<dbReference type="RefSeq" id="WP_346762356.1">
    <property type="nucleotide sequence ID" value="NZ_JAUJEB010000012.1"/>
</dbReference>
<evidence type="ECO:0000313" key="5">
    <source>
        <dbReference type="Proteomes" id="UP001172083"/>
    </source>
</evidence>
<dbReference type="NCBIfam" id="NF006132">
    <property type="entry name" value="PRK08277.1"/>
    <property type="match status" value="1"/>
</dbReference>
<dbReference type="PRINTS" id="PR00080">
    <property type="entry name" value="SDRFAMILY"/>
</dbReference>
<comment type="caution">
    <text evidence="4">The sequence shown here is derived from an EMBL/GenBank/DDBJ whole genome shotgun (WGS) entry which is preliminary data.</text>
</comment>
<proteinExistence type="inferred from homology"/>
<evidence type="ECO:0000256" key="2">
    <source>
        <dbReference type="ARBA" id="ARBA00023002"/>
    </source>
</evidence>